<dbReference type="EMBL" id="LGTO01000007">
    <property type="protein sequence ID" value="KNE19253.1"/>
    <property type="molecule type" value="Genomic_DNA"/>
</dbReference>
<keyword evidence="2" id="KW-0808">Transferase</keyword>
<dbReference type="InterPro" id="IPR029062">
    <property type="entry name" value="Class_I_gatase-like"/>
</dbReference>
<feature type="domain" description="DJ-1/PfpI" evidence="1">
    <location>
        <begin position="2"/>
        <end position="174"/>
    </location>
</feature>
<evidence type="ECO:0000259" key="1">
    <source>
        <dbReference type="Pfam" id="PF01965"/>
    </source>
</evidence>
<dbReference type="Proteomes" id="UP000036780">
    <property type="component" value="Unassembled WGS sequence"/>
</dbReference>
<dbReference type="AlphaFoldDB" id="A0A0L0QLV0"/>
<dbReference type="GO" id="GO:0016740">
    <property type="term" value="F:transferase activity"/>
    <property type="evidence" value="ECO:0007669"/>
    <property type="project" value="UniProtKB-KW"/>
</dbReference>
<proteinExistence type="predicted"/>
<dbReference type="Gene3D" id="3.40.50.880">
    <property type="match status" value="1"/>
</dbReference>
<protein>
    <submittedName>
        <fullName evidence="2">Glutamine amidotransferase</fullName>
    </submittedName>
</protein>
<comment type="caution">
    <text evidence="2">The sequence shown here is derived from an EMBL/GenBank/DDBJ whole genome shotgun (WGS) entry which is preliminary data.</text>
</comment>
<keyword evidence="2" id="KW-0315">Glutamine amidotransferase</keyword>
<sequence length="212" mass="23442">MKTIYIYVLDTLADWELGYVTAELNSRRFFKEGANQVAIKTVSNSKQAISTMGGMTIVPDYLIDDIIVSETSMLLLPGADTWNDPKHEPILVKASELLSVGATVCAICGATAALANFGILDNRPHTSNGPGFLEMVCSDYKGQDFYIDQPSIASNNLITAGSTEALLWTKQIIECLDVFKSNTLESWYNYFNTGDSKYFFELMQTLTSNNKN</sequence>
<keyword evidence="3" id="KW-1185">Reference proteome</keyword>
<reference evidence="3" key="1">
    <citation type="submission" date="2015-07" db="EMBL/GenBank/DDBJ databases">
        <title>Fjat-10053 dsm26.</title>
        <authorList>
            <person name="Liu B."/>
            <person name="Wang J."/>
            <person name="Zhu Y."/>
            <person name="Liu G."/>
            <person name="Chen Q."/>
            <person name="Chen Z."/>
            <person name="Lan J."/>
            <person name="Che J."/>
            <person name="Ge C."/>
            <person name="Shi H."/>
            <person name="Pan Z."/>
            <person name="Liu X."/>
        </authorList>
    </citation>
    <scope>NUCLEOTIDE SEQUENCE [LARGE SCALE GENOMIC DNA]</scope>
    <source>
        <strain evidence="3">DSM 26</strain>
    </source>
</reference>
<dbReference type="InterPro" id="IPR002818">
    <property type="entry name" value="DJ-1/PfpI"/>
</dbReference>
<name>A0A0L0QLV0_VIRPA</name>
<gene>
    <name evidence="2" type="ORF">AFK71_12065</name>
</gene>
<dbReference type="CDD" id="cd03140">
    <property type="entry name" value="GATase1_PfpI_3"/>
    <property type="match status" value="1"/>
</dbReference>
<dbReference type="PATRIC" id="fig|1473.5.peg.976"/>
<organism evidence="2 3">
    <name type="scientific">Virgibacillus pantothenticus</name>
    <dbReference type="NCBI Taxonomy" id="1473"/>
    <lineage>
        <taxon>Bacteria</taxon>
        <taxon>Bacillati</taxon>
        <taxon>Bacillota</taxon>
        <taxon>Bacilli</taxon>
        <taxon>Bacillales</taxon>
        <taxon>Bacillaceae</taxon>
        <taxon>Virgibacillus</taxon>
    </lineage>
</organism>
<dbReference type="Pfam" id="PF01965">
    <property type="entry name" value="DJ-1_PfpI"/>
    <property type="match status" value="1"/>
</dbReference>
<evidence type="ECO:0000313" key="2">
    <source>
        <dbReference type="EMBL" id="KNE19253.1"/>
    </source>
</evidence>
<dbReference type="RefSeq" id="WP_050351775.1">
    <property type="nucleotide sequence ID" value="NZ_CP073011.1"/>
</dbReference>
<dbReference type="OrthoDB" id="6003696at2"/>
<evidence type="ECO:0000313" key="3">
    <source>
        <dbReference type="Proteomes" id="UP000036780"/>
    </source>
</evidence>
<accession>A0A0L0QLV0</accession>
<dbReference type="SUPFAM" id="SSF52317">
    <property type="entry name" value="Class I glutamine amidotransferase-like"/>
    <property type="match status" value="1"/>
</dbReference>
<dbReference type="GeneID" id="66872329"/>